<dbReference type="HAMAP" id="MF_00023">
    <property type="entry name" value="SmpB"/>
    <property type="match status" value="1"/>
</dbReference>
<evidence type="ECO:0000256" key="3">
    <source>
        <dbReference type="HAMAP-Rule" id="MF_00023"/>
    </source>
</evidence>
<evidence type="ECO:0000256" key="2">
    <source>
        <dbReference type="ARBA" id="ARBA00022884"/>
    </source>
</evidence>
<comment type="similarity">
    <text evidence="3">Belongs to the SmpB family.</text>
</comment>
<dbReference type="Proteomes" id="UP000323594">
    <property type="component" value="Chromosome"/>
</dbReference>
<feature type="compositionally biased region" description="Basic and acidic residues" evidence="4">
    <location>
        <begin position="100"/>
        <end position="115"/>
    </location>
</feature>
<dbReference type="NCBIfam" id="NF003843">
    <property type="entry name" value="PRK05422.1"/>
    <property type="match status" value="1"/>
</dbReference>
<proteinExistence type="inferred from homology"/>
<dbReference type="GO" id="GO:0070929">
    <property type="term" value="P:trans-translation"/>
    <property type="evidence" value="ECO:0007669"/>
    <property type="project" value="UniProtKB-UniRule"/>
</dbReference>
<dbReference type="InterPro" id="IPR000037">
    <property type="entry name" value="SsrA-bd_prot"/>
</dbReference>
<dbReference type="EMBL" id="CP042817">
    <property type="protein sequence ID" value="QEJ98725.1"/>
    <property type="molecule type" value="Genomic_DNA"/>
</dbReference>
<dbReference type="InterPro" id="IPR023620">
    <property type="entry name" value="SmpB"/>
</dbReference>
<evidence type="ECO:0000313" key="6">
    <source>
        <dbReference type="Proteomes" id="UP000323594"/>
    </source>
</evidence>
<dbReference type="GO" id="GO:0003723">
    <property type="term" value="F:RNA binding"/>
    <property type="evidence" value="ECO:0007669"/>
    <property type="project" value="UniProtKB-UniRule"/>
</dbReference>
<dbReference type="GO" id="GO:0070930">
    <property type="term" value="P:trans-translation-dependent protein tagging"/>
    <property type="evidence" value="ECO:0007669"/>
    <property type="project" value="TreeGrafter"/>
</dbReference>
<comment type="function">
    <text evidence="3">Required for rescue of stalled ribosomes mediated by trans-translation. Binds to transfer-messenger RNA (tmRNA), required for stable association of tmRNA with ribosomes. tmRNA and SmpB together mimic tRNA shape, replacing the anticodon stem-loop with SmpB. tmRNA is encoded by the ssrA gene; the 2 termini fold to resemble tRNA(Ala) and it encodes a 'tag peptide', a short internal open reading frame. During trans-translation Ala-aminoacylated tmRNA acts like a tRNA, entering the A-site of stalled ribosomes, displacing the stalled mRNA. The ribosome then switches to translate the ORF on the tmRNA; the nascent peptide is terminated with the 'tag peptide' encoded by the tmRNA and targeted for degradation. The ribosome is freed to recommence translation, which seems to be the essential function of trans-translation.</text>
</comment>
<feature type="region of interest" description="Disordered" evidence="4">
    <location>
        <begin position="100"/>
        <end position="121"/>
    </location>
</feature>
<dbReference type="GO" id="GO:0005829">
    <property type="term" value="C:cytosol"/>
    <property type="evidence" value="ECO:0007669"/>
    <property type="project" value="TreeGrafter"/>
</dbReference>
<keyword evidence="2 3" id="KW-0694">RNA-binding</keyword>
<dbReference type="PANTHER" id="PTHR30308">
    <property type="entry name" value="TMRNA-BINDING COMPONENT OF TRANS-TRANSLATION TAGGING COMPLEX"/>
    <property type="match status" value="1"/>
</dbReference>
<dbReference type="Gene3D" id="2.40.280.10">
    <property type="match status" value="1"/>
</dbReference>
<keyword evidence="1 3" id="KW-0963">Cytoplasm</keyword>
<protein>
    <recommendedName>
        <fullName evidence="3">SsrA-binding protein</fullName>
    </recommendedName>
    <alternativeName>
        <fullName evidence="3">Small protein B</fullName>
    </alternativeName>
</protein>
<gene>
    <name evidence="3 5" type="primary">smpB</name>
    <name evidence="5" type="ORF">FUT82_12440</name>
</gene>
<organism evidence="5 6">
    <name type="scientific">Treponema phagedenis</name>
    <dbReference type="NCBI Taxonomy" id="162"/>
    <lineage>
        <taxon>Bacteria</taxon>
        <taxon>Pseudomonadati</taxon>
        <taxon>Spirochaetota</taxon>
        <taxon>Spirochaetia</taxon>
        <taxon>Spirochaetales</taxon>
        <taxon>Treponemataceae</taxon>
        <taxon>Treponema</taxon>
    </lineage>
</organism>
<dbReference type="PANTHER" id="PTHR30308:SF2">
    <property type="entry name" value="SSRA-BINDING PROTEIN"/>
    <property type="match status" value="1"/>
</dbReference>
<name>A0AAE6IVL4_TREPH</name>
<comment type="subcellular location">
    <subcellularLocation>
        <location evidence="3">Cytoplasm</location>
    </subcellularLocation>
    <text evidence="3">The tmRNA-SmpB complex associates with stalled 70S ribosomes.</text>
</comment>
<dbReference type="NCBIfam" id="TIGR00086">
    <property type="entry name" value="smpB"/>
    <property type="match status" value="1"/>
</dbReference>
<sequence>MEEDYQPNSVQDIQDAYISFHRDEAYIYNMHISPYQEASIFNEEPTRPRKLLLNRREIRKLQSDVQKAGYTIIPLKVYLNDRGLMKIEIATAKGKKLHDKRQDIAKRDAQREMSRAMKYNR</sequence>
<dbReference type="SUPFAM" id="SSF74982">
    <property type="entry name" value="Small protein B (SmpB)"/>
    <property type="match status" value="1"/>
</dbReference>
<evidence type="ECO:0000313" key="5">
    <source>
        <dbReference type="EMBL" id="QEJ98725.1"/>
    </source>
</evidence>
<dbReference type="CDD" id="cd09294">
    <property type="entry name" value="SmpB"/>
    <property type="match status" value="1"/>
</dbReference>
<reference evidence="5 6" key="1">
    <citation type="submission" date="2019-08" db="EMBL/GenBank/DDBJ databases">
        <authorList>
            <person name="Kuhnert P."/>
        </authorList>
    </citation>
    <scope>NUCLEOTIDE SEQUENCE [LARGE SCALE GENOMIC DNA]</scope>
    <source>
        <strain evidence="5 6">B36.5</strain>
    </source>
</reference>
<evidence type="ECO:0000256" key="1">
    <source>
        <dbReference type="ARBA" id="ARBA00022490"/>
    </source>
</evidence>
<accession>A0AAE6IVL4</accession>
<dbReference type="Pfam" id="PF01668">
    <property type="entry name" value="SmpB"/>
    <property type="match status" value="1"/>
</dbReference>
<dbReference type="AlphaFoldDB" id="A0AAE6IVL4"/>
<evidence type="ECO:0000256" key="4">
    <source>
        <dbReference type="SAM" id="MobiDB-lite"/>
    </source>
</evidence>